<protein>
    <submittedName>
        <fullName evidence="2">Uncharacterized protein</fullName>
    </submittedName>
</protein>
<feature type="compositionally biased region" description="Basic and acidic residues" evidence="1">
    <location>
        <begin position="564"/>
        <end position="573"/>
    </location>
</feature>
<dbReference type="Proteomes" id="UP001281761">
    <property type="component" value="Unassembled WGS sequence"/>
</dbReference>
<proteinExistence type="predicted"/>
<reference evidence="2 3" key="1">
    <citation type="journal article" date="2022" name="bioRxiv">
        <title>Genomics of Preaxostyla Flagellates Illuminates Evolutionary Transitions and the Path Towards Mitochondrial Loss.</title>
        <authorList>
            <person name="Novak L.V.F."/>
            <person name="Treitli S.C."/>
            <person name="Pyrih J."/>
            <person name="Halakuc P."/>
            <person name="Pipaliya S.V."/>
            <person name="Vacek V."/>
            <person name="Brzon O."/>
            <person name="Soukal P."/>
            <person name="Eme L."/>
            <person name="Dacks J.B."/>
            <person name="Karnkowska A."/>
            <person name="Elias M."/>
            <person name="Hampl V."/>
        </authorList>
    </citation>
    <scope>NUCLEOTIDE SEQUENCE [LARGE SCALE GENOMIC DNA]</scope>
    <source>
        <strain evidence="2">NAU3</strain>
        <tissue evidence="2">Gut</tissue>
    </source>
</reference>
<dbReference type="InterPro" id="IPR027417">
    <property type="entry name" value="P-loop_NTPase"/>
</dbReference>
<keyword evidence="3" id="KW-1185">Reference proteome</keyword>
<feature type="compositionally biased region" description="Basic and acidic residues" evidence="1">
    <location>
        <begin position="585"/>
        <end position="654"/>
    </location>
</feature>
<feature type="region of interest" description="Disordered" evidence="1">
    <location>
        <begin position="162"/>
        <end position="235"/>
    </location>
</feature>
<accession>A0ABQ9WNK3</accession>
<evidence type="ECO:0000256" key="1">
    <source>
        <dbReference type="SAM" id="MobiDB-lite"/>
    </source>
</evidence>
<evidence type="ECO:0000313" key="3">
    <source>
        <dbReference type="Proteomes" id="UP001281761"/>
    </source>
</evidence>
<gene>
    <name evidence="2" type="ORF">BLNAU_24038</name>
</gene>
<dbReference type="Gene3D" id="3.40.50.300">
    <property type="entry name" value="P-loop containing nucleotide triphosphate hydrolases"/>
    <property type="match status" value="1"/>
</dbReference>
<sequence length="765" mass="87733">MSSRGNRDSRRFSMKSSPLSHPTSGSQPSSIVAKNYHIKVEVRGSRKTGKTQFINMMCGAQFSDKYEPTLKTVELRTKLELDDGQENIDYTYVDAIEADQDDLTISSASTDCIIYLCNPLDPITVSAVAEDIQKAPAHIPKCLVCNFLDEVIEKEDELKRKWDEERSEKPTEANPSDPAPETGNLDSDSKLEEGSPQESQKDQIEDSPKEQPSEHSEVKEAEETKDESLPSFSNLDVQTQKKRDITLTSTFTLDAYLSSLFPTLNFSHLPLGSPTLSASGMSSFAASPITNIPTSPPLSAGFARENASVSSLNMHQFPSSPSFLCLSKLSLKFGYGISFVRKFLMYPLQKKKRDEIERLVETMKREEVRGWNDLLLDSEQQNAGIFREMHLMQRDFLNEQAEREKQRRFSEDKPRHNVSHPSSPSVGKKSPPPTTPHIAEQAKPSPPPRPPPSVPLPVEPKKEKRGFFGFLRKKDETPTEEPAPKTQRELEKEREKERKREEEAKAKKEQEQKKKQKNIQSQTKAITMDTSLDFFLADVEETAGKGEDTKVDKKRKEKEESEEEGRGRRRGVELDDGLDWGDAISDLKKQAKKEEKARKRREEEEQRAKDEEERKEREREERREKEREEKRVMEMRLRQEEEDRRKKEEFHVESDLSLPQSHHSSQVIETAQFAVPGSSSFYDDVDTPNPADFGVEETPHEVYGEVGGQDAGSGGYVMLDDDSEEERKEKKRRKKEKREKKHKKEKKKKEKRKAEEEDEEESEEH</sequence>
<feature type="compositionally biased region" description="Pro residues" evidence="1">
    <location>
        <begin position="444"/>
        <end position="458"/>
    </location>
</feature>
<dbReference type="PANTHER" id="PTHR45691">
    <property type="entry name" value="PROTEIN DIAPHANOUS"/>
    <property type="match status" value="1"/>
</dbReference>
<feature type="compositionally biased region" description="Basic and acidic residues" evidence="1">
    <location>
        <begin position="162"/>
        <end position="171"/>
    </location>
</feature>
<feature type="compositionally biased region" description="Basic and acidic residues" evidence="1">
    <location>
        <begin position="401"/>
        <end position="415"/>
    </location>
</feature>
<feature type="region of interest" description="Disordered" evidence="1">
    <location>
        <begin position="401"/>
        <end position="665"/>
    </location>
</feature>
<feature type="compositionally biased region" description="Polar residues" evidence="1">
    <location>
        <begin position="518"/>
        <end position="530"/>
    </location>
</feature>
<dbReference type="SUPFAM" id="SSF52540">
    <property type="entry name" value="P-loop containing nucleoside triphosphate hydrolases"/>
    <property type="match status" value="1"/>
</dbReference>
<feature type="compositionally biased region" description="Low complexity" evidence="1">
    <location>
        <begin position="419"/>
        <end position="429"/>
    </location>
</feature>
<dbReference type="PANTHER" id="PTHR45691:SF1">
    <property type="entry name" value="FH2 DOMAIN-CONTAINING PROTEIN 1-RELATED"/>
    <property type="match status" value="1"/>
</dbReference>
<feature type="compositionally biased region" description="Basic and acidic residues" evidence="1">
    <location>
        <begin position="459"/>
        <end position="513"/>
    </location>
</feature>
<dbReference type="EMBL" id="JARBJD010000558">
    <property type="protein sequence ID" value="KAK2941057.1"/>
    <property type="molecule type" value="Genomic_DNA"/>
</dbReference>
<feature type="compositionally biased region" description="Basic residues" evidence="1">
    <location>
        <begin position="729"/>
        <end position="751"/>
    </location>
</feature>
<evidence type="ECO:0000313" key="2">
    <source>
        <dbReference type="EMBL" id="KAK2941057.1"/>
    </source>
</evidence>
<feature type="compositionally biased region" description="Basic and acidic residues" evidence="1">
    <location>
        <begin position="542"/>
        <end position="551"/>
    </location>
</feature>
<feature type="compositionally biased region" description="Basic and acidic residues" evidence="1">
    <location>
        <begin position="187"/>
        <end position="228"/>
    </location>
</feature>
<dbReference type="CDD" id="cd00882">
    <property type="entry name" value="Ras_like_GTPase"/>
    <property type="match status" value="1"/>
</dbReference>
<organism evidence="2 3">
    <name type="scientific">Blattamonas nauphoetae</name>
    <dbReference type="NCBI Taxonomy" id="2049346"/>
    <lineage>
        <taxon>Eukaryota</taxon>
        <taxon>Metamonada</taxon>
        <taxon>Preaxostyla</taxon>
        <taxon>Oxymonadida</taxon>
        <taxon>Blattamonas</taxon>
    </lineage>
</organism>
<feature type="compositionally biased region" description="Basic and acidic residues" evidence="1">
    <location>
        <begin position="1"/>
        <end position="11"/>
    </location>
</feature>
<comment type="caution">
    <text evidence="2">The sequence shown here is derived from an EMBL/GenBank/DDBJ whole genome shotgun (WGS) entry which is preliminary data.</text>
</comment>
<dbReference type="InterPro" id="IPR051412">
    <property type="entry name" value="Formin_Homology_Diaphanous_sf"/>
</dbReference>
<feature type="region of interest" description="Disordered" evidence="1">
    <location>
        <begin position="679"/>
        <end position="765"/>
    </location>
</feature>
<feature type="compositionally biased region" description="Gly residues" evidence="1">
    <location>
        <begin position="705"/>
        <end position="715"/>
    </location>
</feature>
<feature type="compositionally biased region" description="Acidic residues" evidence="1">
    <location>
        <begin position="756"/>
        <end position="765"/>
    </location>
</feature>
<name>A0ABQ9WNK3_9EUKA</name>
<feature type="region of interest" description="Disordered" evidence="1">
    <location>
        <begin position="1"/>
        <end position="30"/>
    </location>
</feature>
<feature type="compositionally biased region" description="Polar residues" evidence="1">
    <location>
        <begin position="14"/>
        <end position="30"/>
    </location>
</feature>